<comment type="subcellular location">
    <subcellularLocation>
        <location evidence="7">Cytoplasm</location>
    </subcellularLocation>
</comment>
<dbReference type="PIRSF" id="PIRSF000151">
    <property type="entry name" value="GPR"/>
    <property type="match status" value="1"/>
</dbReference>
<dbReference type="SUPFAM" id="SSF53720">
    <property type="entry name" value="ALDH-like"/>
    <property type="match status" value="1"/>
</dbReference>
<evidence type="ECO:0000256" key="7">
    <source>
        <dbReference type="HAMAP-Rule" id="MF_00412"/>
    </source>
</evidence>
<keyword evidence="7" id="KW-0963">Cytoplasm</keyword>
<comment type="catalytic activity">
    <reaction evidence="6 7">
        <text>L-glutamate 5-semialdehyde + phosphate + NADP(+) = L-glutamyl 5-phosphate + NADPH + H(+)</text>
        <dbReference type="Rhea" id="RHEA:19541"/>
        <dbReference type="ChEBI" id="CHEBI:15378"/>
        <dbReference type="ChEBI" id="CHEBI:43474"/>
        <dbReference type="ChEBI" id="CHEBI:57783"/>
        <dbReference type="ChEBI" id="CHEBI:58066"/>
        <dbReference type="ChEBI" id="CHEBI:58274"/>
        <dbReference type="ChEBI" id="CHEBI:58349"/>
        <dbReference type="EC" id="1.2.1.41"/>
    </reaction>
</comment>
<reference evidence="9" key="1">
    <citation type="journal article" date="2024" name="Algal Res.">
        <title>Biochemical, toxicological and genomic investigation of a high-biomass producing Limnothrix strain isolated from Italian shallow drinking water reservoir.</title>
        <authorList>
            <person name="Simonazzi M."/>
            <person name="Shishido T.K."/>
            <person name="Delbaje E."/>
            <person name="Wahlsten M."/>
            <person name="Fewer D.P."/>
            <person name="Sivonen K."/>
            <person name="Pezzolesi L."/>
            <person name="Pistocchi R."/>
        </authorList>
    </citation>
    <scope>NUCLEOTIDE SEQUENCE [LARGE SCALE GENOMIC DNA]</scope>
    <source>
        <strain evidence="9">LRLZ20PSL1</strain>
    </source>
</reference>
<dbReference type="InterPro" id="IPR016161">
    <property type="entry name" value="Ald_DH/histidinol_DH"/>
</dbReference>
<keyword evidence="3 7" id="KW-0641">Proline biosynthesis</keyword>
<dbReference type="InterPro" id="IPR000965">
    <property type="entry name" value="GPR_dom"/>
</dbReference>
<keyword evidence="5 7" id="KW-0560">Oxidoreductase</keyword>
<evidence type="ECO:0000313" key="8">
    <source>
        <dbReference type="EMBL" id="MFG3816009.1"/>
    </source>
</evidence>
<evidence type="ECO:0000256" key="2">
    <source>
        <dbReference type="ARBA" id="ARBA00022605"/>
    </source>
</evidence>
<evidence type="ECO:0000256" key="6">
    <source>
        <dbReference type="ARBA" id="ARBA00049024"/>
    </source>
</evidence>
<evidence type="ECO:0000256" key="4">
    <source>
        <dbReference type="ARBA" id="ARBA00022857"/>
    </source>
</evidence>
<organism evidence="8 9">
    <name type="scientific">Limnothrix redekei LRLZ20PSL1</name>
    <dbReference type="NCBI Taxonomy" id="3112953"/>
    <lineage>
        <taxon>Bacteria</taxon>
        <taxon>Bacillati</taxon>
        <taxon>Cyanobacteriota</taxon>
        <taxon>Cyanophyceae</taxon>
        <taxon>Pseudanabaenales</taxon>
        <taxon>Pseudanabaenaceae</taxon>
        <taxon>Limnothrix</taxon>
    </lineage>
</organism>
<dbReference type="EC" id="1.2.1.41" evidence="7"/>
<comment type="function">
    <text evidence="7">Catalyzes the NADPH-dependent reduction of L-glutamate 5-phosphate into L-glutamate 5-semialdehyde and phosphate. The product spontaneously undergoes cyclization to form 1-pyrroline-5-carboxylate.</text>
</comment>
<gene>
    <name evidence="7" type="primary">proA</name>
    <name evidence="8" type="ORF">VPK24_00040</name>
</gene>
<evidence type="ECO:0000256" key="5">
    <source>
        <dbReference type="ARBA" id="ARBA00023002"/>
    </source>
</evidence>
<dbReference type="InterPro" id="IPR016162">
    <property type="entry name" value="Ald_DH_N"/>
</dbReference>
<sequence length="421" mass="45527">MVGNPLVNSGALDLFGALAAAARGRSALVAMRGGERSRALKVMAKALRAAQNEILEANTLDLEASREKANSGLPLLWIKFTPDRLQQVADMLDRLADLPDPTRQAIRATHQTQYLQSYCQLMPLGTIALVHEGLPELGAIAAGMGIKTGNSMILYGSSDTKHTNAAIAAALTDGLTAGELPPECVTAIPPDRDISMRDLLAQERYLNLIVAYGRPKLVQQVSQFATVPILGAAIGNCYLYWALSGELDVVRWAISDSHQGDPEAVNAIEKVLVHERHNRSMLGVLFGSLQTDGFEVRVDAHLQQDFPDLPLAADGEWNRPYLTKTVAFRTVASVEEAIAVIHTQSSGHADCIATESYREAHQFASRLDSASTYINASPRFQRNPRGSASVFLGMSNQKGYRRGAIGLDMLTTIKQIVQGDG</sequence>
<dbReference type="EMBL" id="JAZAQF010000001">
    <property type="protein sequence ID" value="MFG3816009.1"/>
    <property type="molecule type" value="Genomic_DNA"/>
</dbReference>
<dbReference type="InterPro" id="IPR016163">
    <property type="entry name" value="Ald_DH_C"/>
</dbReference>
<proteinExistence type="inferred from homology"/>
<name>A0ABW7C7B3_9CYAN</name>
<accession>A0ABW7C7B3</accession>
<dbReference type="Gene3D" id="3.40.309.10">
    <property type="entry name" value="Aldehyde Dehydrogenase, Chain A, domain 2"/>
    <property type="match status" value="1"/>
</dbReference>
<dbReference type="InterPro" id="IPR012134">
    <property type="entry name" value="Glu-5-SA_DH"/>
</dbReference>
<dbReference type="PANTHER" id="PTHR11063">
    <property type="entry name" value="GLUTAMATE SEMIALDEHYDE DEHYDROGENASE"/>
    <property type="match status" value="1"/>
</dbReference>
<evidence type="ECO:0000256" key="1">
    <source>
        <dbReference type="ARBA" id="ARBA00004985"/>
    </source>
</evidence>
<comment type="pathway">
    <text evidence="1 7">Amino-acid biosynthesis; L-proline biosynthesis; L-glutamate 5-semialdehyde from L-glutamate: step 2/2.</text>
</comment>
<protein>
    <recommendedName>
        <fullName evidence="7">Gamma-glutamyl phosphate reductase</fullName>
        <shortName evidence="7">GPR</shortName>
        <ecNumber evidence="7">1.2.1.41</ecNumber>
    </recommendedName>
    <alternativeName>
        <fullName evidence="7">Glutamate-5-semialdehyde dehydrogenase</fullName>
    </alternativeName>
    <alternativeName>
        <fullName evidence="7">Glutamyl-gamma-semialdehyde dehydrogenase</fullName>
        <shortName evidence="7">GSA dehydrogenase</shortName>
    </alternativeName>
</protein>
<keyword evidence="2 7" id="KW-0028">Amino-acid biosynthesis</keyword>
<dbReference type="CDD" id="cd07079">
    <property type="entry name" value="ALDH_F18-19_ProA-GPR"/>
    <property type="match status" value="1"/>
</dbReference>
<evidence type="ECO:0000313" key="9">
    <source>
        <dbReference type="Proteomes" id="UP001604335"/>
    </source>
</evidence>
<dbReference type="RefSeq" id="WP_393009608.1">
    <property type="nucleotide sequence ID" value="NZ_JAZAQF010000001.1"/>
</dbReference>
<evidence type="ECO:0000256" key="3">
    <source>
        <dbReference type="ARBA" id="ARBA00022650"/>
    </source>
</evidence>
<keyword evidence="4 7" id="KW-0521">NADP</keyword>
<dbReference type="HAMAP" id="MF_00412">
    <property type="entry name" value="ProA"/>
    <property type="match status" value="1"/>
</dbReference>
<comment type="caution">
    <text evidence="8">The sequence shown here is derived from an EMBL/GenBank/DDBJ whole genome shotgun (WGS) entry which is preliminary data.</text>
</comment>
<dbReference type="Proteomes" id="UP001604335">
    <property type="component" value="Unassembled WGS sequence"/>
</dbReference>
<keyword evidence="9" id="KW-1185">Reference proteome</keyword>
<comment type="similarity">
    <text evidence="7">Belongs to the gamma-glutamyl phosphate reductase family.</text>
</comment>
<dbReference type="Gene3D" id="3.40.605.10">
    <property type="entry name" value="Aldehyde Dehydrogenase, Chain A, domain 1"/>
    <property type="match status" value="1"/>
</dbReference>
<dbReference type="PANTHER" id="PTHR11063:SF8">
    <property type="entry name" value="DELTA-1-PYRROLINE-5-CARBOXYLATE SYNTHASE"/>
    <property type="match status" value="1"/>
</dbReference>